<dbReference type="EMBL" id="LC513943">
    <property type="protein sequence ID" value="BBQ04296.1"/>
    <property type="molecule type" value="Genomic_DNA"/>
</dbReference>
<reference evidence="1 2" key="1">
    <citation type="submission" date="2019-12" db="EMBL/GenBank/DDBJ databases">
        <title>Analysis of Enterococcus faecalis vB_EfaS-DELF1.</title>
        <authorList>
            <person name="Delfan A.S."/>
            <person name="Bouzari M."/>
            <person name="Wang R."/>
        </authorList>
    </citation>
    <scope>NUCLEOTIDE SEQUENCE [LARGE SCALE GENOMIC DNA]</scope>
</reference>
<sequence length="315" mass="34293">MEVQGKTVINNMQIETSSGTVYWQEDEPTNPKDGDTWFKVINGKATNAYNRENGEWVVVEFASQVIAEELVGKIITGAEINGATVNGTTINGGEVNGGRFLNQYTFSETGRRIEGFIDIQDGLLSARNKYIDVPSEQVRQNVGVTIQNGGLFADNTVYDPDGTQTSFTASSMEGGILSLSKIDGTGTFNGMLDAKLLESIGTVKSKTVNIPNNSNFQNASIVYYRWGQFVIARFYFDLLKVDGYVGLAAHETGYRPISLPMASGILPSTAGPSRYCVVYSNNAGWRLIPSNNPVQTLGTIQGSIMYLTNDAWQDA</sequence>
<proteinExistence type="predicted"/>
<dbReference type="Proteomes" id="UP000429954">
    <property type="component" value="Segment"/>
</dbReference>
<evidence type="ECO:0000313" key="2">
    <source>
        <dbReference type="Proteomes" id="UP000429954"/>
    </source>
</evidence>
<accession>A0A5S9MR22</accession>
<organism evidence="1 2">
    <name type="scientific">Enterococcus phage vB_EfaS-DELF1</name>
    <dbReference type="NCBI Taxonomy" id="2683673"/>
    <lineage>
        <taxon>Viruses</taxon>
        <taxon>Duplodnaviria</taxon>
        <taxon>Heunggongvirae</taxon>
        <taxon>Uroviricota</taxon>
        <taxon>Caudoviricetes</taxon>
        <taxon>Delfunavirus</taxon>
        <taxon>Delfunavirus delf1</taxon>
    </lineage>
</organism>
<protein>
    <submittedName>
        <fullName evidence="1">Tail assembly protein</fullName>
    </submittedName>
</protein>
<name>A0A5S9MR22_9CAUD</name>
<evidence type="ECO:0000313" key="1">
    <source>
        <dbReference type="EMBL" id="BBQ04296.1"/>
    </source>
</evidence>
<keyword evidence="2" id="KW-1185">Reference proteome</keyword>